<sequence length="534" mass="56166">MSASTDPTHLSVTVLAALLAAREISSEELTRAHLARIDALEPRLHAFTQVLHDEALAAARGLDEERRRGDIRGPLHGLPITVKESLDMAGMASTLGVASRRGHRATSDATVTALLRRAGAVILGRTNVSQLLLYNEARNPLFGQTANPWSLDHSPGGSSGGEAAAIAAGMSPLGIGTDIGGSIRVPAHCCGIVGLKPTLDRWTNKGSNTALLGQEAIRAQIGPMARSARDVALVMSELDPASMAELDVRVPPLPMVEPASVEVARLRVGFYCDDGLVPPSTAVARAVAKAASALRARGATVVPFTPPGIPDAVYAYFAALSADGGATALSLLDAGEDGSERTDIDVSLRSLRTMASLPPFARRAAARVAGLAGERRLQRLLEVTGPKSVSEFWRTTHALREARAAIASAMRAEALDLLLCPPYATPALPHTASRDFVLAGSAAMLWNLTQFPAGVVPVTRVRPEEARRERPRDRLEKRAAEIDAKSVGLPVGVQVVGFPFSEHLVMAAMIAIEDELAGETDRPVTPVSPPSLAG</sequence>
<dbReference type="InterPro" id="IPR023631">
    <property type="entry name" value="Amidase_dom"/>
</dbReference>
<evidence type="ECO:0000313" key="3">
    <source>
        <dbReference type="EMBL" id="MDC0683287.1"/>
    </source>
</evidence>
<dbReference type="RefSeq" id="WP_272101430.1">
    <property type="nucleotide sequence ID" value="NZ_JAQNDK010000004.1"/>
</dbReference>
<dbReference type="EMBL" id="JAQNDK010000004">
    <property type="protein sequence ID" value="MDC0683287.1"/>
    <property type="molecule type" value="Genomic_DNA"/>
</dbReference>
<comment type="caution">
    <text evidence="3">The sequence shown here is derived from an EMBL/GenBank/DDBJ whole genome shotgun (WGS) entry which is preliminary data.</text>
</comment>
<accession>A0ABT5CDT5</accession>
<proteinExistence type="predicted"/>
<dbReference type="InterPro" id="IPR052096">
    <property type="entry name" value="Endocannabinoid_amidase"/>
</dbReference>
<dbReference type="PANTHER" id="PTHR45847:SF6">
    <property type="entry name" value="FATTY ACID AMIDE HYDROLASE"/>
    <property type="match status" value="1"/>
</dbReference>
<dbReference type="PANTHER" id="PTHR45847">
    <property type="entry name" value="FATTY ACID AMIDE HYDROLASE"/>
    <property type="match status" value="1"/>
</dbReference>
<dbReference type="Proteomes" id="UP001217485">
    <property type="component" value="Unassembled WGS sequence"/>
</dbReference>
<dbReference type="PIRSF" id="PIRSF001221">
    <property type="entry name" value="Amidase_fungi"/>
    <property type="match status" value="1"/>
</dbReference>
<dbReference type="Gene3D" id="3.90.1300.10">
    <property type="entry name" value="Amidase signature (AS) domain"/>
    <property type="match status" value="1"/>
</dbReference>
<organism evidence="3 4">
    <name type="scientific">Sorangium atrum</name>
    <dbReference type="NCBI Taxonomy" id="2995308"/>
    <lineage>
        <taxon>Bacteria</taxon>
        <taxon>Pseudomonadati</taxon>
        <taxon>Myxococcota</taxon>
        <taxon>Polyangia</taxon>
        <taxon>Polyangiales</taxon>
        <taxon>Polyangiaceae</taxon>
        <taxon>Sorangium</taxon>
    </lineage>
</organism>
<evidence type="ECO:0000259" key="2">
    <source>
        <dbReference type="Pfam" id="PF01425"/>
    </source>
</evidence>
<gene>
    <name evidence="3" type="ORF">POL72_36490</name>
</gene>
<dbReference type="Pfam" id="PF01425">
    <property type="entry name" value="Amidase"/>
    <property type="match status" value="1"/>
</dbReference>
<evidence type="ECO:0000313" key="4">
    <source>
        <dbReference type="Proteomes" id="UP001217485"/>
    </source>
</evidence>
<dbReference type="SUPFAM" id="SSF75304">
    <property type="entry name" value="Amidase signature (AS) enzymes"/>
    <property type="match status" value="1"/>
</dbReference>
<name>A0ABT5CDT5_9BACT</name>
<dbReference type="InterPro" id="IPR036928">
    <property type="entry name" value="AS_sf"/>
</dbReference>
<keyword evidence="4" id="KW-1185">Reference proteome</keyword>
<dbReference type="PROSITE" id="PS00571">
    <property type="entry name" value="AMIDASES"/>
    <property type="match status" value="1"/>
</dbReference>
<keyword evidence="1" id="KW-0378">Hydrolase</keyword>
<dbReference type="InterPro" id="IPR020556">
    <property type="entry name" value="Amidase_CS"/>
</dbReference>
<evidence type="ECO:0000256" key="1">
    <source>
        <dbReference type="ARBA" id="ARBA00022801"/>
    </source>
</evidence>
<reference evidence="3 4" key="1">
    <citation type="submission" date="2023-01" db="EMBL/GenBank/DDBJ databases">
        <title>Minimal conservation of predation-associated metabolite biosynthetic gene clusters underscores biosynthetic potential of Myxococcota including descriptions for ten novel species: Archangium lansinium sp. nov., Myxococcus landrumus sp. nov., Nannocystis bai.</title>
        <authorList>
            <person name="Ahearne A."/>
            <person name="Stevens C."/>
            <person name="Dowd S."/>
        </authorList>
    </citation>
    <scope>NUCLEOTIDE SEQUENCE [LARGE SCALE GENOMIC DNA]</scope>
    <source>
        <strain evidence="3 4">WIWO2</strain>
    </source>
</reference>
<feature type="domain" description="Amidase" evidence="2">
    <location>
        <begin position="28"/>
        <end position="505"/>
    </location>
</feature>
<protein>
    <submittedName>
        <fullName evidence="3">Amidase family protein</fullName>
    </submittedName>
</protein>